<keyword evidence="1" id="KW-0167">Capsid protein</keyword>
<keyword evidence="1" id="KW-0946">Virion</keyword>
<comment type="caution">
    <text evidence="1">The sequence shown here is derived from an EMBL/GenBank/DDBJ whole genome shotgun (WGS) entry which is preliminary data.</text>
</comment>
<dbReference type="InterPro" id="IPR014867">
    <property type="entry name" value="Spore_coat_CotH_CotH2/3/7"/>
</dbReference>
<proteinExistence type="predicted"/>
<evidence type="ECO:0000313" key="1">
    <source>
        <dbReference type="EMBL" id="TFE01720.1"/>
    </source>
</evidence>
<evidence type="ECO:0000313" key="2">
    <source>
        <dbReference type="Proteomes" id="UP000297776"/>
    </source>
</evidence>
<name>A0A4Y8LGZ0_9BACL</name>
<keyword evidence="2" id="KW-1185">Reference proteome</keyword>
<gene>
    <name evidence="1" type="ORF">E2626_09125</name>
</gene>
<dbReference type="Pfam" id="PF08757">
    <property type="entry name" value="CotH"/>
    <property type="match status" value="1"/>
</dbReference>
<reference evidence="1 2" key="1">
    <citation type="submission" date="2019-03" db="EMBL/GenBank/DDBJ databases">
        <authorList>
            <person name="Yang Y."/>
        </authorList>
    </citation>
    <scope>NUCLEOTIDE SEQUENCE [LARGE SCALE GENOMIC DNA]</scope>
    <source>
        <strain evidence="1 2">ASL-1</strain>
    </source>
</reference>
<organism evidence="1 2">
    <name type="scientific">Jeotgalibacillus salarius</name>
    <dbReference type="NCBI Taxonomy" id="546023"/>
    <lineage>
        <taxon>Bacteria</taxon>
        <taxon>Bacillati</taxon>
        <taxon>Bacillota</taxon>
        <taxon>Bacilli</taxon>
        <taxon>Bacillales</taxon>
        <taxon>Caryophanaceae</taxon>
        <taxon>Jeotgalibacillus</taxon>
    </lineage>
</organism>
<dbReference type="OrthoDB" id="3235126at2"/>
<dbReference type="EMBL" id="SORX01000004">
    <property type="protein sequence ID" value="TFE01720.1"/>
    <property type="molecule type" value="Genomic_DNA"/>
</dbReference>
<dbReference type="PANTHER" id="PTHR40050:SF1">
    <property type="entry name" value="INNER SPORE COAT PROTEIN H"/>
    <property type="match status" value="1"/>
</dbReference>
<dbReference type="AlphaFoldDB" id="A0A4Y8LGZ0"/>
<dbReference type="Proteomes" id="UP000297776">
    <property type="component" value="Unassembled WGS sequence"/>
</dbReference>
<sequence>MELEGIMKRKNNILWLMCFVLLMPGCSYLTQPPAEDQEYQDAIAGSTTDIVNSIPYSEKLVEDRKVYEQDDDSSVVHMYLTVMEQEEGQTFYDLNHFYDMQEDLTLSPHPLKAIIQEGDENGPSPEMFQGDQELANSTVELRGNTTRLARQKSFQIKLEEQAGLWKGQTILNLNKHPFDYTRVRNKLSFDYFEEIPNFTSMRTQFVKLHVKDLSEGENSGFVDYGLYTHIEQPNKRFLFSHGLDPNGNLYKANFFEFFRYPDQIKLADDPEYDKAKFEEVLQIRTGEDHTNLIEMLDSVNDYSQNINDVIDTHYDRDNYLTWMAINILMGNTDTTTQNFFLYNPINSKKFYFLPWDYDDAWKLEANNEGTDIGDVTKWNRGISNFWGSVLHQRFLKDPDNVEAVEDKLSEVLNIITPERTQELIDQYYPIVNEAVRQNPDLSGLPIRVETFDDLYQDLVYAPDEKSSLFYENLGNPMPVYMADPEKIENHMLFSWGASYDLQGDDLTYSIEISKTIDFAETYYSKKNLEDTQIEIPLKDLRKGENFWRIIITDEEGNTQEAFDRIYLNDIFYNGLKEFFVD</sequence>
<accession>A0A4Y8LGZ0</accession>
<protein>
    <submittedName>
        <fullName evidence="1">Spore coat protein</fullName>
    </submittedName>
</protein>
<dbReference type="PANTHER" id="PTHR40050">
    <property type="entry name" value="INNER SPORE COAT PROTEIN H"/>
    <property type="match status" value="1"/>
</dbReference>